<feature type="transmembrane region" description="Helical" evidence="1">
    <location>
        <begin position="12"/>
        <end position="37"/>
    </location>
</feature>
<sequence length="158" mass="17010">MPRNSSQKGFTLIETLIYSLLISFIIGTSLVAVYQILSSSNSLSAKTVTEQEAAFIAAKIKWALNDISAINSPAVNSSSSSLSVNKNGYPPPLILTLSGNDFTITKSGVPLIVNSSRVIVSGLSFELERTTVGAVNTDVVTALFYVDGKKYEIKRFLR</sequence>
<dbReference type="Proteomes" id="UP000034032">
    <property type="component" value="Unassembled WGS sequence"/>
</dbReference>
<accession>A0A0G1KBW3</accession>
<keyword evidence="1" id="KW-1133">Transmembrane helix</keyword>
<dbReference type="EMBL" id="LCJR01000023">
    <property type="protein sequence ID" value="KKT81241.1"/>
    <property type="molecule type" value="Genomic_DNA"/>
</dbReference>
<proteinExistence type="predicted"/>
<reference evidence="2 3" key="1">
    <citation type="journal article" date="2015" name="Nature">
        <title>rRNA introns, odd ribosomes, and small enigmatic genomes across a large radiation of phyla.</title>
        <authorList>
            <person name="Brown C.T."/>
            <person name="Hug L.A."/>
            <person name="Thomas B.C."/>
            <person name="Sharon I."/>
            <person name="Castelle C.J."/>
            <person name="Singh A."/>
            <person name="Wilkins M.J."/>
            <person name="Williams K.H."/>
            <person name="Banfield J.F."/>
        </authorList>
    </citation>
    <scope>NUCLEOTIDE SEQUENCE [LARGE SCALE GENOMIC DNA]</scope>
</reference>
<dbReference type="InterPro" id="IPR012902">
    <property type="entry name" value="N_methyl_site"/>
</dbReference>
<dbReference type="Pfam" id="PF07963">
    <property type="entry name" value="N_methyl"/>
    <property type="match status" value="1"/>
</dbReference>
<evidence type="ECO:0000313" key="3">
    <source>
        <dbReference type="Proteomes" id="UP000034032"/>
    </source>
</evidence>
<evidence type="ECO:0000256" key="1">
    <source>
        <dbReference type="SAM" id="Phobius"/>
    </source>
</evidence>
<organism evidence="2 3">
    <name type="scientific">Candidatus Yanofskybacteria bacterium GW2011_GWA2_44_9</name>
    <dbReference type="NCBI Taxonomy" id="1619025"/>
    <lineage>
        <taxon>Bacteria</taxon>
        <taxon>Candidatus Yanofskyibacteriota</taxon>
    </lineage>
</organism>
<dbReference type="AlphaFoldDB" id="A0A0G1KBW3"/>
<name>A0A0G1KBW3_9BACT</name>
<gene>
    <name evidence="2" type="ORF">UW79_C0023G0014</name>
</gene>
<comment type="caution">
    <text evidence="2">The sequence shown here is derived from an EMBL/GenBank/DDBJ whole genome shotgun (WGS) entry which is preliminary data.</text>
</comment>
<keyword evidence="1" id="KW-0472">Membrane</keyword>
<evidence type="ECO:0000313" key="2">
    <source>
        <dbReference type="EMBL" id="KKT81241.1"/>
    </source>
</evidence>
<protein>
    <submittedName>
        <fullName evidence="2">Uncharacterized protein</fullName>
    </submittedName>
</protein>
<keyword evidence="1" id="KW-0812">Transmembrane</keyword>